<keyword evidence="4" id="KW-0332">GMP biosynthesis</keyword>
<dbReference type="GO" id="GO:0003938">
    <property type="term" value="F:IMP dehydrogenase activity"/>
    <property type="evidence" value="ECO:0007669"/>
    <property type="project" value="UniProtKB-EC"/>
</dbReference>
<dbReference type="Proteomes" id="UP000017148">
    <property type="component" value="Unassembled WGS sequence"/>
</dbReference>
<organism evidence="16 17">
    <name type="scientific">Chitinivibrio alkaliphilus ACht1</name>
    <dbReference type="NCBI Taxonomy" id="1313304"/>
    <lineage>
        <taxon>Bacteria</taxon>
        <taxon>Pseudomonadati</taxon>
        <taxon>Fibrobacterota</taxon>
        <taxon>Chitinivibrionia</taxon>
        <taxon>Chitinivibrionales</taxon>
        <taxon>Chitinivibrionaceae</taxon>
        <taxon>Chitinivibrio</taxon>
    </lineage>
</organism>
<keyword evidence="3" id="KW-0479">Metal-binding</keyword>
<reference evidence="16 17" key="1">
    <citation type="journal article" date="2013" name="Environ. Microbiol.">
        <title>Genome analysis of Chitinivibrio alkaliphilus gen. nov., sp. nov., a novel extremely haloalkaliphilic anaerobic chitinolytic bacterium from the candidate phylum Termite Group 3.</title>
        <authorList>
            <person name="Sorokin D.Y."/>
            <person name="Gumerov V.M."/>
            <person name="Rakitin A.L."/>
            <person name="Beletsky A.V."/>
            <person name="Damste J.S."/>
            <person name="Muyzer G."/>
            <person name="Mardanov A.V."/>
            <person name="Ravin N.V."/>
        </authorList>
    </citation>
    <scope>NUCLEOTIDE SEQUENCE [LARGE SCALE GENOMIC DNA]</scope>
    <source>
        <strain evidence="16 17">ACht1</strain>
    </source>
</reference>
<dbReference type="InterPro" id="IPR013785">
    <property type="entry name" value="Aldolase_TIM"/>
</dbReference>
<evidence type="ECO:0000256" key="12">
    <source>
        <dbReference type="PIRSR" id="PIRSR000130-3"/>
    </source>
</evidence>
<feature type="binding site" evidence="12">
    <location>
        <begin position="261"/>
        <end position="263"/>
    </location>
    <ligand>
        <name>NAD(+)</name>
        <dbReference type="ChEBI" id="CHEBI:57540"/>
    </ligand>
</feature>
<keyword evidence="5" id="KW-0658">Purine biosynthesis</keyword>
<dbReference type="SMART" id="SM01240">
    <property type="entry name" value="IMPDH"/>
    <property type="match status" value="1"/>
</dbReference>
<dbReference type="CDD" id="cd00381">
    <property type="entry name" value="IMPDH"/>
    <property type="match status" value="1"/>
</dbReference>
<dbReference type="NCBIfam" id="NF005493">
    <property type="entry name" value="PRK07107.1"/>
    <property type="match status" value="1"/>
</dbReference>
<dbReference type="InterPro" id="IPR005990">
    <property type="entry name" value="IMP_DH"/>
</dbReference>
<dbReference type="SUPFAM" id="SSF54631">
    <property type="entry name" value="CBS-domain pair"/>
    <property type="match status" value="1"/>
</dbReference>
<gene>
    <name evidence="16" type="ORF">CALK_1824</name>
</gene>
<dbReference type="PROSITE" id="PS51371">
    <property type="entry name" value="CBS"/>
    <property type="match status" value="2"/>
</dbReference>
<proteinExistence type="inferred from homology"/>
<dbReference type="SMART" id="SM00116">
    <property type="entry name" value="CBS"/>
    <property type="match status" value="2"/>
</dbReference>
<comment type="caution">
    <text evidence="16">The sequence shown here is derived from an EMBL/GenBank/DDBJ whole genome shotgun (WGS) entry which is preliminary data.</text>
</comment>
<dbReference type="InterPro" id="IPR001093">
    <property type="entry name" value="IMP_DH_GMPRt"/>
</dbReference>
<evidence type="ECO:0000256" key="1">
    <source>
        <dbReference type="ARBA" id="ARBA00001958"/>
    </source>
</evidence>
<protein>
    <submittedName>
        <fullName evidence="16">IMP dehydrogenase/GMP reductase</fullName>
    </submittedName>
</protein>
<feature type="binding site" description="in other chain" evidence="13">
    <location>
        <position position="320"/>
    </location>
    <ligand>
        <name>K(+)</name>
        <dbReference type="ChEBI" id="CHEBI:29103"/>
        <note>ligand shared between two tetrameric partners</note>
    </ligand>
</feature>
<dbReference type="InterPro" id="IPR000644">
    <property type="entry name" value="CBS_dom"/>
</dbReference>
<dbReference type="Pfam" id="PF00478">
    <property type="entry name" value="IMPDH"/>
    <property type="match status" value="1"/>
</dbReference>
<dbReference type="GO" id="GO:0046872">
    <property type="term" value="F:metal ion binding"/>
    <property type="evidence" value="ECO:0007669"/>
    <property type="project" value="UniProtKB-KW"/>
</dbReference>
<comment type="cofactor">
    <cofactor evidence="1">
        <name>K(+)</name>
        <dbReference type="ChEBI" id="CHEBI:29103"/>
    </cofactor>
</comment>
<feature type="domain" description="CBS" evidence="15">
    <location>
        <begin position="103"/>
        <end position="163"/>
    </location>
</feature>
<dbReference type="AlphaFoldDB" id="U7DAC0"/>
<keyword evidence="17" id="KW-1185">Reference proteome</keyword>
<feature type="active site" description="Thioimidate intermediate" evidence="11">
    <location>
        <position position="320"/>
    </location>
</feature>
<sequence>MAKVISDVSRTFSEYLLLPGLTKRTASPAKVSLCTPISRYGTGETPRLSLNIPFVSASMQAVSGVDMATALARKGGAAFIFASQSIDDQAAMVRAVKKYKAGFVLSDTNATPDTPLSAVLEKIAQTGHSTVAVTDDGSATGRFLGIVTDKDYWVKEDDLSRPVSAYMTPVENVYLAHSGVSLHEANCLLRKYRKDCLPVINAEGHLDSLVFRKDFIEHTDNPLELIDSEKRLIAAAGINTHDYKERVPALVAAGVDVLTIDSSDGYSEYQRDCALWIREKYGDSLVVGGGNVVSADGFRYLAEEAQLDFVKVGIGGGSICITREQKGIGRGQASAVLEVAAARDEYYEKTGVYVPICSDGGLSNDTQIIIATAMGADFVMMGRYFAMTDESPTEKLSIRGQRYKAYWGEGSNRARNWQRYSDEKNSSGKMKFEEGVDAYVPASGPLSEVLDVTLAKLRSTMCNVGADSLKDFSQKAVLTRISEQSFVEGGTSNVVQLDQTHSEG</sequence>
<dbReference type="EMBL" id="ASJR01000015">
    <property type="protein sequence ID" value="ERP31335.1"/>
    <property type="molecule type" value="Genomic_DNA"/>
</dbReference>
<feature type="binding site" description="in other chain" evidence="13">
    <location>
        <position position="315"/>
    </location>
    <ligand>
        <name>K(+)</name>
        <dbReference type="ChEBI" id="CHEBI:29103"/>
        <note>ligand shared between two tetrameric partners</note>
    </ligand>
</feature>
<dbReference type="PANTHER" id="PTHR11911:SF111">
    <property type="entry name" value="INOSINE-5'-MONOPHOSPHATE DEHYDROGENASE"/>
    <property type="match status" value="1"/>
</dbReference>
<evidence type="ECO:0000256" key="10">
    <source>
        <dbReference type="ARBA" id="ARBA00048028"/>
    </source>
</evidence>
<feature type="domain" description="CBS" evidence="15">
    <location>
        <begin position="167"/>
        <end position="225"/>
    </location>
</feature>
<dbReference type="STRING" id="1313304.CALK_1824"/>
<keyword evidence="7" id="KW-0560">Oxidoreductase</keyword>
<dbReference type="PROSITE" id="PS00487">
    <property type="entry name" value="IMP_DH_GMP_RED"/>
    <property type="match status" value="1"/>
</dbReference>
<dbReference type="GO" id="GO:0006183">
    <property type="term" value="P:GTP biosynthetic process"/>
    <property type="evidence" value="ECO:0007669"/>
    <property type="project" value="TreeGrafter"/>
</dbReference>
<dbReference type="FunFam" id="3.20.20.70:FF:000424">
    <property type="entry name" value="Inosine-5'-monophosphate dehydrogenase 2"/>
    <property type="match status" value="1"/>
</dbReference>
<feature type="active site" description="Proton acceptor" evidence="11">
    <location>
        <position position="419"/>
    </location>
</feature>
<evidence type="ECO:0000256" key="7">
    <source>
        <dbReference type="ARBA" id="ARBA00023002"/>
    </source>
</evidence>
<comment type="similarity">
    <text evidence="2">Belongs to the IMPDH/GMPR family.</text>
</comment>
<feature type="binding site" description="in other chain" evidence="13">
    <location>
        <position position="317"/>
    </location>
    <ligand>
        <name>K(+)</name>
        <dbReference type="ChEBI" id="CHEBI:29103"/>
        <note>ligand shared between two tetrameric partners</note>
    </ligand>
</feature>
<evidence type="ECO:0000256" key="9">
    <source>
        <dbReference type="ARBA" id="ARBA00023122"/>
    </source>
</evidence>
<feature type="binding site" evidence="12">
    <location>
        <begin position="313"/>
        <end position="315"/>
    </location>
    <ligand>
        <name>NAD(+)</name>
        <dbReference type="ChEBI" id="CHEBI:57540"/>
    </ligand>
</feature>
<dbReference type="CDD" id="cd04601">
    <property type="entry name" value="CBS_pair_IMPDH"/>
    <property type="match status" value="1"/>
</dbReference>
<evidence type="ECO:0000256" key="14">
    <source>
        <dbReference type="PROSITE-ProRule" id="PRU00703"/>
    </source>
</evidence>
<comment type="catalytic activity">
    <reaction evidence="10">
        <text>IMP + NAD(+) + H2O = XMP + NADH + H(+)</text>
        <dbReference type="Rhea" id="RHEA:11708"/>
        <dbReference type="ChEBI" id="CHEBI:15377"/>
        <dbReference type="ChEBI" id="CHEBI:15378"/>
        <dbReference type="ChEBI" id="CHEBI:57464"/>
        <dbReference type="ChEBI" id="CHEBI:57540"/>
        <dbReference type="ChEBI" id="CHEBI:57945"/>
        <dbReference type="ChEBI" id="CHEBI:58053"/>
        <dbReference type="EC" id="1.1.1.205"/>
    </reaction>
</comment>
<evidence type="ECO:0000256" key="3">
    <source>
        <dbReference type="ARBA" id="ARBA00022723"/>
    </source>
</evidence>
<accession>U7DAC0</accession>
<evidence type="ECO:0000259" key="15">
    <source>
        <dbReference type="PROSITE" id="PS51371"/>
    </source>
</evidence>
<dbReference type="PIRSF" id="PIRSF000130">
    <property type="entry name" value="IMPDH"/>
    <property type="match status" value="1"/>
</dbReference>
<evidence type="ECO:0000256" key="6">
    <source>
        <dbReference type="ARBA" id="ARBA00022958"/>
    </source>
</evidence>
<dbReference type="InterPro" id="IPR046342">
    <property type="entry name" value="CBS_dom_sf"/>
</dbReference>
<keyword evidence="6 13" id="KW-0630">Potassium</keyword>
<evidence type="ECO:0000313" key="17">
    <source>
        <dbReference type="Proteomes" id="UP000017148"/>
    </source>
</evidence>
<dbReference type="RefSeq" id="WP_022637258.1">
    <property type="nucleotide sequence ID" value="NZ_ASJR01000015.1"/>
</dbReference>
<dbReference type="PANTHER" id="PTHR11911">
    <property type="entry name" value="INOSINE-5-MONOPHOSPHATE DEHYDROGENASE RELATED"/>
    <property type="match status" value="1"/>
</dbReference>
<dbReference type="PATRIC" id="fig|1313304.3.peg.1739"/>
<name>U7DAC0_9BACT</name>
<dbReference type="InterPro" id="IPR015875">
    <property type="entry name" value="IMP_DH/GMP_Rdtase_CS"/>
</dbReference>
<dbReference type="Pfam" id="PF00571">
    <property type="entry name" value="CBS"/>
    <property type="match status" value="1"/>
</dbReference>
<evidence type="ECO:0000256" key="4">
    <source>
        <dbReference type="ARBA" id="ARBA00022749"/>
    </source>
</evidence>
<dbReference type="SUPFAM" id="SSF51412">
    <property type="entry name" value="Inosine monophosphate dehydrogenase (IMPDH)"/>
    <property type="match status" value="1"/>
</dbReference>
<evidence type="ECO:0000256" key="8">
    <source>
        <dbReference type="ARBA" id="ARBA00023027"/>
    </source>
</evidence>
<dbReference type="OrthoDB" id="9805398at2"/>
<evidence type="ECO:0000256" key="11">
    <source>
        <dbReference type="PIRSR" id="PIRSR000130-1"/>
    </source>
</evidence>
<dbReference type="eggNOG" id="COG0517">
    <property type="taxonomic scope" value="Bacteria"/>
</dbReference>
<keyword evidence="9 14" id="KW-0129">CBS domain</keyword>
<evidence type="ECO:0000256" key="2">
    <source>
        <dbReference type="ARBA" id="ARBA00005502"/>
    </source>
</evidence>
<evidence type="ECO:0000313" key="16">
    <source>
        <dbReference type="EMBL" id="ERP31335.1"/>
    </source>
</evidence>
<dbReference type="eggNOG" id="COG0516">
    <property type="taxonomic scope" value="Bacteria"/>
</dbReference>
<keyword evidence="8 12" id="KW-0520">NAD</keyword>
<evidence type="ECO:0000256" key="13">
    <source>
        <dbReference type="PIRSR" id="PIRSR000130-4"/>
    </source>
</evidence>
<evidence type="ECO:0000256" key="5">
    <source>
        <dbReference type="ARBA" id="ARBA00022755"/>
    </source>
</evidence>
<dbReference type="Gene3D" id="3.20.20.70">
    <property type="entry name" value="Aldolase class I"/>
    <property type="match status" value="1"/>
</dbReference>
<dbReference type="GO" id="GO:0006177">
    <property type="term" value="P:GMP biosynthetic process"/>
    <property type="evidence" value="ECO:0007669"/>
    <property type="project" value="UniProtKB-KW"/>
</dbReference>